<dbReference type="CDD" id="cd16936">
    <property type="entry name" value="HATPase_RsbW-like"/>
    <property type="match status" value="1"/>
</dbReference>
<evidence type="ECO:0000313" key="4">
    <source>
        <dbReference type="Proteomes" id="UP000240429"/>
    </source>
</evidence>
<keyword evidence="4" id="KW-1185">Reference proteome</keyword>
<protein>
    <submittedName>
        <fullName evidence="3">ATP-binding protein</fullName>
    </submittedName>
</protein>
<dbReference type="RefSeq" id="WP_107015757.1">
    <property type="nucleotide sequence ID" value="NZ_KZ679039.1"/>
</dbReference>
<dbReference type="GO" id="GO:0004674">
    <property type="term" value="F:protein serine/threonine kinase activity"/>
    <property type="evidence" value="ECO:0007669"/>
    <property type="project" value="UniProtKB-KW"/>
</dbReference>
<dbReference type="EMBL" id="PYBJ01000003">
    <property type="protein sequence ID" value="PSM44246.1"/>
    <property type="molecule type" value="Genomic_DNA"/>
</dbReference>
<keyword evidence="1" id="KW-0418">Kinase</keyword>
<evidence type="ECO:0000256" key="1">
    <source>
        <dbReference type="ARBA" id="ARBA00022527"/>
    </source>
</evidence>
<feature type="domain" description="Histidine kinase/HSP90-like ATPase" evidence="2">
    <location>
        <begin position="10"/>
        <end position="128"/>
    </location>
</feature>
<sequence>MLRRNSFRLPRHPASVGLARRRVRDHLSNWGHSAGEQAFEDVVLLVSELATNAVRHAPLLEREFEVAVTTLADGSCLIEVSDESAAQPRLRSVREDEGESGRGLRLVESLTTAWGVWSRGRHGKTVWALIPAPDPKPEPSGRGLAG</sequence>
<organism evidence="3 4">
    <name type="scientific">Streptomyces dioscori</name>
    <dbReference type="NCBI Taxonomy" id="2109333"/>
    <lineage>
        <taxon>Bacteria</taxon>
        <taxon>Bacillati</taxon>
        <taxon>Actinomycetota</taxon>
        <taxon>Actinomycetes</taxon>
        <taxon>Kitasatosporales</taxon>
        <taxon>Streptomycetaceae</taxon>
        <taxon>Streptomyces</taxon>
        <taxon>Streptomyces aurantiacus group</taxon>
    </lineage>
</organism>
<dbReference type="PANTHER" id="PTHR35526:SF3">
    <property type="entry name" value="ANTI-SIGMA-F FACTOR RSBW"/>
    <property type="match status" value="1"/>
</dbReference>
<gene>
    <name evidence="3" type="ORF">C6Y14_07860</name>
</gene>
<name>A0A2P8QDD6_9ACTN</name>
<dbReference type="InterPro" id="IPR050267">
    <property type="entry name" value="Anti-sigma-factor_SerPK"/>
</dbReference>
<reference evidence="3 4" key="1">
    <citation type="submission" date="2018-03" db="EMBL/GenBank/DDBJ databases">
        <title>Streptomyces dioscori sp. nov., a novel endophytic actinobacterium isolated from bulbil of Dioscorea bulbifera L.</title>
        <authorList>
            <person name="Zhikuan W."/>
        </authorList>
    </citation>
    <scope>NUCLEOTIDE SEQUENCE [LARGE SCALE GENOMIC DNA]</scope>
    <source>
        <strain evidence="3 4">A217</strain>
    </source>
</reference>
<evidence type="ECO:0000313" key="3">
    <source>
        <dbReference type="EMBL" id="PSM44246.1"/>
    </source>
</evidence>
<dbReference type="InterPro" id="IPR003594">
    <property type="entry name" value="HATPase_dom"/>
</dbReference>
<dbReference type="Gene3D" id="3.30.565.10">
    <property type="entry name" value="Histidine kinase-like ATPase, C-terminal domain"/>
    <property type="match status" value="1"/>
</dbReference>
<keyword evidence="1" id="KW-0808">Transferase</keyword>
<dbReference type="Pfam" id="PF13581">
    <property type="entry name" value="HATPase_c_2"/>
    <property type="match status" value="1"/>
</dbReference>
<dbReference type="InterPro" id="IPR036890">
    <property type="entry name" value="HATPase_C_sf"/>
</dbReference>
<keyword evidence="1" id="KW-0723">Serine/threonine-protein kinase</keyword>
<proteinExistence type="predicted"/>
<dbReference type="OrthoDB" id="4251531at2"/>
<accession>A0A2P8QDD6</accession>
<dbReference type="AlphaFoldDB" id="A0A2P8QDD6"/>
<comment type="caution">
    <text evidence="3">The sequence shown here is derived from an EMBL/GenBank/DDBJ whole genome shotgun (WGS) entry which is preliminary data.</text>
</comment>
<evidence type="ECO:0000259" key="2">
    <source>
        <dbReference type="Pfam" id="PF13581"/>
    </source>
</evidence>
<keyword evidence="3" id="KW-0067">ATP-binding</keyword>
<dbReference type="SUPFAM" id="SSF55874">
    <property type="entry name" value="ATPase domain of HSP90 chaperone/DNA topoisomerase II/histidine kinase"/>
    <property type="match status" value="1"/>
</dbReference>
<dbReference type="PANTHER" id="PTHR35526">
    <property type="entry name" value="ANTI-SIGMA-F FACTOR RSBW-RELATED"/>
    <property type="match status" value="1"/>
</dbReference>
<keyword evidence="3" id="KW-0547">Nucleotide-binding</keyword>
<dbReference type="GO" id="GO:0005524">
    <property type="term" value="F:ATP binding"/>
    <property type="evidence" value="ECO:0007669"/>
    <property type="project" value="UniProtKB-KW"/>
</dbReference>
<dbReference type="Proteomes" id="UP000240429">
    <property type="component" value="Unassembled WGS sequence"/>
</dbReference>